<dbReference type="PROSITE" id="PS00211">
    <property type="entry name" value="ABC_TRANSPORTER_1"/>
    <property type="match status" value="1"/>
</dbReference>
<feature type="region of interest" description="Disordered" evidence="4">
    <location>
        <begin position="291"/>
        <end position="312"/>
    </location>
</feature>
<dbReference type="GO" id="GO:0016887">
    <property type="term" value="F:ATP hydrolysis activity"/>
    <property type="evidence" value="ECO:0007669"/>
    <property type="project" value="InterPro"/>
</dbReference>
<dbReference type="PANTHER" id="PTHR42711">
    <property type="entry name" value="ABC TRANSPORTER ATP-BINDING PROTEIN"/>
    <property type="match status" value="1"/>
</dbReference>
<gene>
    <name evidence="6" type="ORF">GCM10009067_33490</name>
</gene>
<dbReference type="CDD" id="cd03230">
    <property type="entry name" value="ABC_DR_subfamily_A"/>
    <property type="match status" value="1"/>
</dbReference>
<dbReference type="RefSeq" id="WP_188979750.1">
    <property type="nucleotide sequence ID" value="NZ_BMPD01000006.1"/>
</dbReference>
<dbReference type="InterPro" id="IPR003439">
    <property type="entry name" value="ABC_transporter-like_ATP-bd"/>
</dbReference>
<evidence type="ECO:0000256" key="4">
    <source>
        <dbReference type="SAM" id="MobiDB-lite"/>
    </source>
</evidence>
<dbReference type="SUPFAM" id="SSF52540">
    <property type="entry name" value="P-loop containing nucleoside triphosphate hydrolases"/>
    <property type="match status" value="1"/>
</dbReference>
<name>A0A830F1Z0_9EURY</name>
<feature type="domain" description="ABC transporter" evidence="5">
    <location>
        <begin position="5"/>
        <end position="227"/>
    </location>
</feature>
<dbReference type="OrthoDB" id="87732at2157"/>
<dbReference type="Pfam" id="PF00005">
    <property type="entry name" value="ABC_tran"/>
    <property type="match status" value="1"/>
</dbReference>
<dbReference type="Proteomes" id="UP000614221">
    <property type="component" value="Unassembled WGS sequence"/>
</dbReference>
<reference evidence="6" key="1">
    <citation type="journal article" date="2014" name="Int. J. Syst. Evol. Microbiol.">
        <title>Complete genome sequence of Corynebacterium casei LMG S-19264T (=DSM 44701T), isolated from a smear-ripened cheese.</title>
        <authorList>
            <consortium name="US DOE Joint Genome Institute (JGI-PGF)"/>
            <person name="Walter F."/>
            <person name="Albersmeier A."/>
            <person name="Kalinowski J."/>
            <person name="Ruckert C."/>
        </authorList>
    </citation>
    <scope>NUCLEOTIDE SEQUENCE</scope>
    <source>
        <strain evidence="6">JCM 19018</strain>
    </source>
</reference>
<accession>A0A830F1Z0</accession>
<evidence type="ECO:0000256" key="1">
    <source>
        <dbReference type="ARBA" id="ARBA00022448"/>
    </source>
</evidence>
<keyword evidence="1" id="KW-0813">Transport</keyword>
<dbReference type="GO" id="GO:0005524">
    <property type="term" value="F:ATP binding"/>
    <property type="evidence" value="ECO:0007669"/>
    <property type="project" value="UniProtKB-KW"/>
</dbReference>
<dbReference type="PROSITE" id="PS50893">
    <property type="entry name" value="ABC_TRANSPORTER_2"/>
    <property type="match status" value="1"/>
</dbReference>
<dbReference type="InterPro" id="IPR003593">
    <property type="entry name" value="AAA+_ATPase"/>
</dbReference>
<evidence type="ECO:0000313" key="7">
    <source>
        <dbReference type="Proteomes" id="UP000614221"/>
    </source>
</evidence>
<dbReference type="AlphaFoldDB" id="A0A830F1Z0"/>
<protein>
    <submittedName>
        <fullName evidence="6">ABC transporter ATP-binding protein</fullName>
    </submittedName>
</protein>
<dbReference type="InterPro" id="IPR027417">
    <property type="entry name" value="P-loop_NTPase"/>
</dbReference>
<dbReference type="InterPro" id="IPR017871">
    <property type="entry name" value="ABC_transporter-like_CS"/>
</dbReference>
<evidence type="ECO:0000313" key="6">
    <source>
        <dbReference type="EMBL" id="GGK78341.1"/>
    </source>
</evidence>
<reference evidence="6" key="2">
    <citation type="submission" date="2020-09" db="EMBL/GenBank/DDBJ databases">
        <authorList>
            <person name="Sun Q."/>
            <person name="Ohkuma M."/>
        </authorList>
    </citation>
    <scope>NUCLEOTIDE SEQUENCE</scope>
    <source>
        <strain evidence="6">JCM 19018</strain>
    </source>
</reference>
<sequence>MPPAVLAESISKRYGDTIAIDDVSVNVDGGEIFALVGPNGAGKTTLVEALTGTTTPDSGSVSIFGESPTSVEDGRLGLLPQSFTPPERLTARELVTYYQGLYDDPQRVDDVLTAVGMETADETWYRNLSGGQQRRVCVGIALVNDPDLLFLDEPTTGIDPAGRQSLWSLIDDLAAEGTTIFLTTHYMKEAQQLADRVALLDDGTLVEVGPPTDLIASYGGGTHLLVETETSPEQLAGLDAEVEPTEDGIRILDVATADIGRVVGQLDAQGVTYETLTWTDPSLEDVYLSLTDESTDEDGPSREPMTAGGRSR</sequence>
<evidence type="ECO:0000256" key="2">
    <source>
        <dbReference type="ARBA" id="ARBA00022741"/>
    </source>
</evidence>
<keyword evidence="3 6" id="KW-0067">ATP-binding</keyword>
<keyword evidence="2" id="KW-0547">Nucleotide-binding</keyword>
<dbReference type="SMART" id="SM00382">
    <property type="entry name" value="AAA"/>
    <property type="match status" value="1"/>
</dbReference>
<evidence type="ECO:0000256" key="3">
    <source>
        <dbReference type="ARBA" id="ARBA00022840"/>
    </source>
</evidence>
<dbReference type="Gene3D" id="3.40.50.300">
    <property type="entry name" value="P-loop containing nucleotide triphosphate hydrolases"/>
    <property type="match status" value="1"/>
</dbReference>
<proteinExistence type="predicted"/>
<evidence type="ECO:0000259" key="5">
    <source>
        <dbReference type="PROSITE" id="PS50893"/>
    </source>
</evidence>
<comment type="caution">
    <text evidence="6">The sequence shown here is derived from an EMBL/GenBank/DDBJ whole genome shotgun (WGS) entry which is preliminary data.</text>
</comment>
<dbReference type="InterPro" id="IPR050763">
    <property type="entry name" value="ABC_transporter_ATP-binding"/>
</dbReference>
<dbReference type="PANTHER" id="PTHR42711:SF17">
    <property type="entry name" value="ABC TRANSPORTER ATP-BINDING PROTEIN"/>
    <property type="match status" value="1"/>
</dbReference>
<organism evidence="6 7">
    <name type="scientific">Haloarcula sebkhae</name>
    <dbReference type="NCBI Taxonomy" id="932660"/>
    <lineage>
        <taxon>Archaea</taxon>
        <taxon>Methanobacteriati</taxon>
        <taxon>Methanobacteriota</taxon>
        <taxon>Stenosarchaea group</taxon>
        <taxon>Halobacteria</taxon>
        <taxon>Halobacteriales</taxon>
        <taxon>Haloarculaceae</taxon>
        <taxon>Haloarcula</taxon>
    </lineage>
</organism>
<dbReference type="EMBL" id="BMPD01000006">
    <property type="protein sequence ID" value="GGK78341.1"/>
    <property type="molecule type" value="Genomic_DNA"/>
</dbReference>